<evidence type="ECO:0000313" key="3">
    <source>
        <dbReference type="EMBL" id="SDG96959.1"/>
    </source>
</evidence>
<feature type="domain" description="Phage capsid-like C-terminal" evidence="2">
    <location>
        <begin position="50"/>
        <end position="296"/>
    </location>
</feature>
<sequence>MVGLKDFAGTVEFKGRIKGHDSTPVTLDIDVKALLSSTSSAPQPLRSGRVIESAQRPVGISEIIPVVETTRPKDVIFMREDLFTNAAAEIAEGGPYAESAFRVVPATLPIAKVGTWLPATDEVLDDSPQAENYLNVRLPFAVRQRFDSQILNGNGSAPNIRGFLNTAGILTQAKGGDTAYDAIAKAISVVGTTGRANATAVVLNPTDALALDITKDANGNYIRAPYDVPHVVNDGIAAGTALVGDFLSFAELTVRRDVTVLVTNTHADYFTTGKLAIRADIRAALTVYRPAAFCQVTGL</sequence>
<dbReference type="AlphaFoldDB" id="A0A1G7YL37"/>
<evidence type="ECO:0000313" key="4">
    <source>
        <dbReference type="Proteomes" id="UP000198967"/>
    </source>
</evidence>
<dbReference type="STRING" id="366584.SAMN05216377_11783"/>
<protein>
    <submittedName>
        <fullName evidence="3">Phage major capsid protein, HK97 family</fullName>
    </submittedName>
</protein>
<dbReference type="Pfam" id="PF05065">
    <property type="entry name" value="Phage_capsid"/>
    <property type="match status" value="1"/>
</dbReference>
<dbReference type="InterPro" id="IPR054612">
    <property type="entry name" value="Phage_capsid-like_C"/>
</dbReference>
<dbReference type="InterPro" id="IPR024455">
    <property type="entry name" value="Phage_capsid"/>
</dbReference>
<evidence type="ECO:0000259" key="2">
    <source>
        <dbReference type="Pfam" id="PF05065"/>
    </source>
</evidence>
<name>A0A1G7YL37_PSEOR</name>
<dbReference type="Gene3D" id="3.30.2400.10">
    <property type="entry name" value="Major capsid protein gp5"/>
    <property type="match status" value="1"/>
</dbReference>
<proteinExistence type="predicted"/>
<dbReference type="Proteomes" id="UP000198967">
    <property type="component" value="Unassembled WGS sequence"/>
</dbReference>
<organism evidence="3 4">
    <name type="scientific">Pseudonocardia oroxyli</name>
    <dbReference type="NCBI Taxonomy" id="366584"/>
    <lineage>
        <taxon>Bacteria</taxon>
        <taxon>Bacillati</taxon>
        <taxon>Actinomycetota</taxon>
        <taxon>Actinomycetes</taxon>
        <taxon>Pseudonocardiales</taxon>
        <taxon>Pseudonocardiaceae</taxon>
        <taxon>Pseudonocardia</taxon>
    </lineage>
</organism>
<keyword evidence="4" id="KW-1185">Reference proteome</keyword>
<reference evidence="3 4" key="1">
    <citation type="submission" date="2016-10" db="EMBL/GenBank/DDBJ databases">
        <authorList>
            <person name="de Groot N.N."/>
        </authorList>
    </citation>
    <scope>NUCLEOTIDE SEQUENCE [LARGE SCALE GENOMIC DNA]</scope>
    <source>
        <strain evidence="3 4">CGMCC 4.3143</strain>
    </source>
</reference>
<evidence type="ECO:0000256" key="1">
    <source>
        <dbReference type="ARBA" id="ARBA00004328"/>
    </source>
</evidence>
<dbReference type="EMBL" id="FNBE01000017">
    <property type="protein sequence ID" value="SDG96959.1"/>
    <property type="molecule type" value="Genomic_DNA"/>
</dbReference>
<accession>A0A1G7YL37</accession>
<dbReference type="Gene3D" id="3.30.2320.10">
    <property type="entry name" value="hypothetical protein PF0899 domain"/>
    <property type="match status" value="1"/>
</dbReference>
<comment type="subcellular location">
    <subcellularLocation>
        <location evidence="1">Virion</location>
    </subcellularLocation>
</comment>
<dbReference type="SUPFAM" id="SSF56563">
    <property type="entry name" value="Major capsid protein gp5"/>
    <property type="match status" value="1"/>
</dbReference>
<gene>
    <name evidence="3" type="ORF">SAMN05216377_11783</name>
</gene>
<dbReference type="NCBIfam" id="TIGR01554">
    <property type="entry name" value="major_cap_HK97"/>
    <property type="match status" value="1"/>
</dbReference>